<feature type="domain" description="HNH nuclease" evidence="1">
    <location>
        <begin position="53"/>
        <end position="103"/>
    </location>
</feature>
<accession>A4WS95</accession>
<keyword evidence="2" id="KW-0540">Nuclease</keyword>
<reference evidence="2" key="1">
    <citation type="submission" date="2007-04" db="EMBL/GenBank/DDBJ databases">
        <title>Complete sequence of chromosome of Rhodobacter sphaeroides ATCC 17025.</title>
        <authorList>
            <consortium name="US DOE Joint Genome Institute"/>
            <person name="Copeland A."/>
            <person name="Lucas S."/>
            <person name="Lapidus A."/>
            <person name="Barry K."/>
            <person name="Detter J.C."/>
            <person name="Glavina del Rio T."/>
            <person name="Hammon N."/>
            <person name="Israni S."/>
            <person name="Dalin E."/>
            <person name="Tice H."/>
            <person name="Pitluck S."/>
            <person name="Chertkov O."/>
            <person name="Brettin T."/>
            <person name="Bruce D."/>
            <person name="Han C."/>
            <person name="Schmutz J."/>
            <person name="Larimer F."/>
            <person name="Land M."/>
            <person name="Hauser L."/>
            <person name="Kyrpides N."/>
            <person name="Kim E."/>
            <person name="Richardson P."/>
            <person name="Mackenzie C."/>
            <person name="Choudhary M."/>
            <person name="Donohue T.J."/>
            <person name="Kaplan S."/>
        </authorList>
    </citation>
    <scope>NUCLEOTIDE SEQUENCE [LARGE SCALE GENOMIC DNA]</scope>
    <source>
        <strain evidence="2">ATCC 17025</strain>
    </source>
</reference>
<keyword evidence="2" id="KW-0378">Hydrolase</keyword>
<dbReference type="AlphaFoldDB" id="A4WS95"/>
<dbReference type="eggNOG" id="COG1403">
    <property type="taxonomic scope" value="Bacteria"/>
</dbReference>
<name>A4WS95_CERS5</name>
<dbReference type="CDD" id="cd00085">
    <property type="entry name" value="HNHc"/>
    <property type="match status" value="1"/>
</dbReference>
<dbReference type="HOGENOM" id="CLU_108879_4_0_5"/>
<dbReference type="KEGG" id="rsq:Rsph17025_1362"/>
<gene>
    <name evidence="2" type="ordered locus">Rsph17025_1362</name>
</gene>
<evidence type="ECO:0000259" key="1">
    <source>
        <dbReference type="SMART" id="SM00507"/>
    </source>
</evidence>
<proteinExistence type="predicted"/>
<organism evidence="2">
    <name type="scientific">Cereibacter sphaeroides (strain ATCC 17025 / ATH 2.4.3)</name>
    <name type="common">Rhodobacter sphaeroides</name>
    <dbReference type="NCBI Taxonomy" id="349102"/>
    <lineage>
        <taxon>Bacteria</taxon>
        <taxon>Pseudomonadati</taxon>
        <taxon>Pseudomonadota</taxon>
        <taxon>Alphaproteobacteria</taxon>
        <taxon>Rhodobacterales</taxon>
        <taxon>Paracoccaceae</taxon>
        <taxon>Cereibacter</taxon>
    </lineage>
</organism>
<evidence type="ECO:0000313" key="2">
    <source>
        <dbReference type="EMBL" id="ABP70259.1"/>
    </source>
</evidence>
<keyword evidence="2" id="KW-0255">Endonuclease</keyword>
<dbReference type="InterPro" id="IPR003615">
    <property type="entry name" value="HNH_nuc"/>
</dbReference>
<dbReference type="STRING" id="349102.Rsph17025_1362"/>
<protein>
    <submittedName>
        <fullName evidence="2">HNH endonuclease</fullName>
    </submittedName>
</protein>
<dbReference type="BioCyc" id="RSPH349102:G1G8M-1400-MONOMER"/>
<dbReference type="SMART" id="SM00507">
    <property type="entry name" value="HNHc"/>
    <property type="match status" value="1"/>
</dbReference>
<dbReference type="GO" id="GO:0004519">
    <property type="term" value="F:endonuclease activity"/>
    <property type="evidence" value="ECO:0007669"/>
    <property type="project" value="UniProtKB-KW"/>
</dbReference>
<dbReference type="EMBL" id="CP000661">
    <property type="protein sequence ID" value="ABP70259.1"/>
    <property type="molecule type" value="Genomic_DNA"/>
</dbReference>
<sequence length="118" mass="13531">MPLKPPRICGCGRTVPAGLRCACQEKADAERKARFDRKRPNSSQRGYSRAWQKARAEFLKAHPYCCRCGATATVVDHIKPHKGDATLFWDRKNWQPLCVTHHSGAKQREERHNHKRGL</sequence>